<sequence length="454" mass="51768">MFSVRFRNLIIVCLILLPAICFSEEKITLDLKGCIERVAKFHPELGEYKKDIEIYKAKLEQAQGAVFPQIELMAVGGPSPEARREAISPEIKTDVKPTTINGIFGMITMQVLQPIYTFGKISGYKTAAEGGIKVSEAELEKKRSELIVKTKELYWSLALIRDLRVLANEIKDELQKAIKRTEEDLKKELPSADELTLYKLKTYMGEVKRNLNEIDKNEAIIIEALKFMTGFSRNTRLEIVTESLKYEERYINPDELISKAFVLRPEIIQIREGLRARQALVDVEKSNLYPQIFFLMKGSIAGATNRDRIHNPYIYDPLNDAILAAVLGMKLNIDFGIMKGKIKEAEIEYQKILEKKRLAEEGIPVQIMKAYFDFQEASKTARDMEEAYQNAKKWLVTADANIDMGIGEMKDLADAVLAYATTRINHLKALYNQKIAFANLIQASGIDREEREVR</sequence>
<organism evidence="8">
    <name type="scientific">Thermodesulfovibrio aggregans</name>
    <dbReference type="NCBI Taxonomy" id="86166"/>
    <lineage>
        <taxon>Bacteria</taxon>
        <taxon>Pseudomonadati</taxon>
        <taxon>Nitrospirota</taxon>
        <taxon>Thermodesulfovibrionia</taxon>
        <taxon>Thermodesulfovibrionales</taxon>
        <taxon>Thermodesulfovibrionaceae</taxon>
        <taxon>Thermodesulfovibrio</taxon>
    </lineage>
</organism>
<evidence type="ECO:0000256" key="7">
    <source>
        <dbReference type="ARBA" id="ARBA00023237"/>
    </source>
</evidence>
<dbReference type="GO" id="GO:0009279">
    <property type="term" value="C:cell outer membrane"/>
    <property type="evidence" value="ECO:0007669"/>
    <property type="project" value="UniProtKB-SubCell"/>
</dbReference>
<dbReference type="EMBL" id="DTHO01000029">
    <property type="protein sequence ID" value="HGG99445.1"/>
    <property type="molecule type" value="Genomic_DNA"/>
</dbReference>
<dbReference type="SUPFAM" id="SSF56954">
    <property type="entry name" value="Outer membrane efflux proteins (OEP)"/>
    <property type="match status" value="1"/>
</dbReference>
<dbReference type="GO" id="GO:1990281">
    <property type="term" value="C:efflux pump complex"/>
    <property type="evidence" value="ECO:0007669"/>
    <property type="project" value="TreeGrafter"/>
</dbReference>
<evidence type="ECO:0000256" key="6">
    <source>
        <dbReference type="ARBA" id="ARBA00023136"/>
    </source>
</evidence>
<evidence type="ECO:0000256" key="5">
    <source>
        <dbReference type="ARBA" id="ARBA00022692"/>
    </source>
</evidence>
<name>A0A7C4ELB5_9BACT</name>
<gene>
    <name evidence="8" type="ORF">ENV75_03205</name>
</gene>
<evidence type="ECO:0000313" key="8">
    <source>
        <dbReference type="EMBL" id="HGG99445.1"/>
    </source>
</evidence>
<keyword evidence="5" id="KW-0812">Transmembrane</keyword>
<comment type="caution">
    <text evidence="8">The sequence shown here is derived from an EMBL/GenBank/DDBJ whole genome shotgun (WGS) entry which is preliminary data.</text>
</comment>
<evidence type="ECO:0000256" key="2">
    <source>
        <dbReference type="ARBA" id="ARBA00007613"/>
    </source>
</evidence>
<proteinExistence type="inferred from homology"/>
<evidence type="ECO:0000256" key="4">
    <source>
        <dbReference type="ARBA" id="ARBA00022452"/>
    </source>
</evidence>
<protein>
    <submittedName>
        <fullName evidence="8">TolC family protein</fullName>
    </submittedName>
</protein>
<dbReference type="Gene3D" id="1.20.1600.10">
    <property type="entry name" value="Outer membrane efflux proteins (OEP)"/>
    <property type="match status" value="1"/>
</dbReference>
<dbReference type="PANTHER" id="PTHR30026:SF13">
    <property type="entry name" value="MEMBRANE EFFLUX PROTEIN, PUTATIVE-RELATED"/>
    <property type="match status" value="1"/>
</dbReference>
<comment type="similarity">
    <text evidence="2">Belongs to the outer membrane factor (OMF) (TC 1.B.17) family.</text>
</comment>
<keyword evidence="3" id="KW-0813">Transport</keyword>
<dbReference type="InterPro" id="IPR003423">
    <property type="entry name" value="OMP_efflux"/>
</dbReference>
<dbReference type="GO" id="GO:0015562">
    <property type="term" value="F:efflux transmembrane transporter activity"/>
    <property type="evidence" value="ECO:0007669"/>
    <property type="project" value="InterPro"/>
</dbReference>
<keyword evidence="7" id="KW-0998">Cell outer membrane</keyword>
<dbReference type="AlphaFoldDB" id="A0A7C4ELB5"/>
<reference evidence="8" key="1">
    <citation type="journal article" date="2020" name="mSystems">
        <title>Genome- and Community-Level Interaction Insights into Carbon Utilization and Element Cycling Functions of Hydrothermarchaeota in Hydrothermal Sediment.</title>
        <authorList>
            <person name="Zhou Z."/>
            <person name="Liu Y."/>
            <person name="Xu W."/>
            <person name="Pan J."/>
            <person name="Luo Z.H."/>
            <person name="Li M."/>
        </authorList>
    </citation>
    <scope>NUCLEOTIDE SEQUENCE [LARGE SCALE GENOMIC DNA]</scope>
    <source>
        <strain evidence="8">SpSt-788</strain>
    </source>
</reference>
<dbReference type="Pfam" id="PF02321">
    <property type="entry name" value="OEP"/>
    <property type="match status" value="2"/>
</dbReference>
<dbReference type="PANTHER" id="PTHR30026">
    <property type="entry name" value="OUTER MEMBRANE PROTEIN TOLC"/>
    <property type="match status" value="1"/>
</dbReference>
<keyword evidence="4" id="KW-1134">Transmembrane beta strand</keyword>
<evidence type="ECO:0000256" key="1">
    <source>
        <dbReference type="ARBA" id="ARBA00004442"/>
    </source>
</evidence>
<dbReference type="InterPro" id="IPR051906">
    <property type="entry name" value="TolC-like"/>
</dbReference>
<comment type="subcellular location">
    <subcellularLocation>
        <location evidence="1">Cell outer membrane</location>
    </subcellularLocation>
</comment>
<accession>A0A7C4ELB5</accession>
<dbReference type="GO" id="GO:0015288">
    <property type="term" value="F:porin activity"/>
    <property type="evidence" value="ECO:0007669"/>
    <property type="project" value="TreeGrafter"/>
</dbReference>
<evidence type="ECO:0000256" key="3">
    <source>
        <dbReference type="ARBA" id="ARBA00022448"/>
    </source>
</evidence>
<keyword evidence="6" id="KW-0472">Membrane</keyword>